<dbReference type="InterPro" id="IPR003593">
    <property type="entry name" value="AAA+_ATPase"/>
</dbReference>
<dbReference type="SMART" id="SM00382">
    <property type="entry name" value="AAA"/>
    <property type="match status" value="1"/>
</dbReference>
<keyword evidence="6" id="KW-1185">Reference proteome</keyword>
<dbReference type="GO" id="GO:0016887">
    <property type="term" value="F:ATP hydrolysis activity"/>
    <property type="evidence" value="ECO:0007669"/>
    <property type="project" value="InterPro"/>
</dbReference>
<evidence type="ECO:0000256" key="2">
    <source>
        <dbReference type="ARBA" id="ARBA00022741"/>
    </source>
</evidence>
<evidence type="ECO:0000313" key="5">
    <source>
        <dbReference type="EMBL" id="EKF42181.1"/>
    </source>
</evidence>
<sequence>MNSESNSQLALCDVSVSFGGFVAVSGLDLAVDRGELRCLIGPNGAGKTTALDLICGKTRVSGGEIRFEGRPIHELKEYEIARAGIGRKFQVPSVFRELTVRENLQIGRSHHTGVFANLVRFGGSTDDNEVERLAELVGLSDALEMAAAHLSHGQTQWLEIALILAQDPALILMDEPTAGMTGQETHKTAELFNRLRGQHTLIVVEHDMGFVRDIAETISVMHQGKLLAEGTLDEVSSDQRVREAYLGSGGIGHA</sequence>
<keyword evidence="3 5" id="KW-0067">ATP-binding</keyword>
<dbReference type="Gene3D" id="3.40.50.300">
    <property type="entry name" value="P-loop containing nucleotide triphosphate hydrolases"/>
    <property type="match status" value="1"/>
</dbReference>
<dbReference type="STRING" id="721133.SAMN05216176_107192"/>
<dbReference type="InterPro" id="IPR032823">
    <property type="entry name" value="BCA_ABC_TP_C"/>
</dbReference>
<gene>
    <name evidence="5" type="ORF">NA8A_11550</name>
</gene>
<dbReference type="PROSITE" id="PS50893">
    <property type="entry name" value="ABC_TRANSPORTER_2"/>
    <property type="match status" value="1"/>
</dbReference>
<dbReference type="InterPro" id="IPR017781">
    <property type="entry name" value="ABC_transptr_urea_ATP-bd_UrtD"/>
</dbReference>
<evidence type="ECO:0000313" key="6">
    <source>
        <dbReference type="Proteomes" id="UP000007374"/>
    </source>
</evidence>
<dbReference type="InterPro" id="IPR027417">
    <property type="entry name" value="P-loop_NTPase"/>
</dbReference>
<dbReference type="InterPro" id="IPR051120">
    <property type="entry name" value="ABC_AA/LPS_Transport"/>
</dbReference>
<organism evidence="5 6">
    <name type="scientific">Nitratireductor indicus C115</name>
    <dbReference type="NCBI Taxonomy" id="1231190"/>
    <lineage>
        <taxon>Bacteria</taxon>
        <taxon>Pseudomonadati</taxon>
        <taxon>Pseudomonadota</taxon>
        <taxon>Alphaproteobacteria</taxon>
        <taxon>Hyphomicrobiales</taxon>
        <taxon>Phyllobacteriaceae</taxon>
        <taxon>Nitratireductor</taxon>
    </lineage>
</organism>
<name>K2P497_9HYPH</name>
<dbReference type="RefSeq" id="WP_009450470.1">
    <property type="nucleotide sequence ID" value="NZ_AMSI01000007.1"/>
</dbReference>
<feature type="domain" description="ABC transporter" evidence="4">
    <location>
        <begin position="9"/>
        <end position="248"/>
    </location>
</feature>
<dbReference type="PANTHER" id="PTHR45772:SF8">
    <property type="entry name" value="HIGH-AFFINITY BRANCHED-CHAIN AMINO ACID TRANSPORT ATP-BINDING PROTEIN"/>
    <property type="match status" value="1"/>
</dbReference>
<dbReference type="eggNOG" id="COG4674">
    <property type="taxonomic scope" value="Bacteria"/>
</dbReference>
<comment type="caution">
    <text evidence="5">The sequence shown here is derived from an EMBL/GenBank/DDBJ whole genome shotgun (WGS) entry which is preliminary data.</text>
</comment>
<dbReference type="Pfam" id="PF12399">
    <property type="entry name" value="BCA_ABC_TP_C"/>
    <property type="match status" value="1"/>
</dbReference>
<dbReference type="GO" id="GO:0005524">
    <property type="term" value="F:ATP binding"/>
    <property type="evidence" value="ECO:0007669"/>
    <property type="project" value="UniProtKB-KW"/>
</dbReference>
<dbReference type="InterPro" id="IPR003439">
    <property type="entry name" value="ABC_transporter-like_ATP-bd"/>
</dbReference>
<dbReference type="Proteomes" id="UP000007374">
    <property type="component" value="Unassembled WGS sequence"/>
</dbReference>
<dbReference type="SUPFAM" id="SSF52540">
    <property type="entry name" value="P-loop containing nucleoside triphosphate hydrolases"/>
    <property type="match status" value="1"/>
</dbReference>
<reference evidence="5 6" key="1">
    <citation type="journal article" date="2012" name="J. Bacteriol.">
        <title>Genome Sequence of Nitratireductor indicus Type Strain C115.</title>
        <authorList>
            <person name="Lai Q."/>
            <person name="Li G."/>
            <person name="Yu Z."/>
            <person name="Shao Z."/>
        </authorList>
    </citation>
    <scope>NUCLEOTIDE SEQUENCE [LARGE SCALE GENOMIC DNA]</scope>
    <source>
        <strain evidence="5 6">C115</strain>
    </source>
</reference>
<accession>K2P497</accession>
<dbReference type="PATRIC" id="fig|1231190.3.peg.2404"/>
<protein>
    <submittedName>
        <fullName evidence="5">Branched chain amino acid ABC transporter ATP-binding protein</fullName>
    </submittedName>
</protein>
<dbReference type="AlphaFoldDB" id="K2P497"/>
<dbReference type="OrthoDB" id="9780942at2"/>
<dbReference type="Pfam" id="PF00005">
    <property type="entry name" value="ABC_tran"/>
    <property type="match status" value="1"/>
</dbReference>
<dbReference type="FunFam" id="3.40.50.300:FF:000421">
    <property type="entry name" value="Branched-chain amino acid ABC transporter ATP-binding protein"/>
    <property type="match status" value="1"/>
</dbReference>
<proteinExistence type="predicted"/>
<keyword evidence="2" id="KW-0547">Nucleotide-binding</keyword>
<dbReference type="CDD" id="cd03219">
    <property type="entry name" value="ABC_Mj1267_LivG_branched"/>
    <property type="match status" value="1"/>
</dbReference>
<evidence type="ECO:0000259" key="4">
    <source>
        <dbReference type="PROSITE" id="PS50893"/>
    </source>
</evidence>
<dbReference type="NCBIfam" id="TIGR03411">
    <property type="entry name" value="urea_trans_UrtD"/>
    <property type="match status" value="1"/>
</dbReference>
<keyword evidence="1" id="KW-0813">Transport</keyword>
<evidence type="ECO:0000256" key="1">
    <source>
        <dbReference type="ARBA" id="ARBA00022448"/>
    </source>
</evidence>
<evidence type="ECO:0000256" key="3">
    <source>
        <dbReference type="ARBA" id="ARBA00022840"/>
    </source>
</evidence>
<dbReference type="PANTHER" id="PTHR45772">
    <property type="entry name" value="CONSERVED COMPONENT OF ABC TRANSPORTER FOR NATURAL AMINO ACIDS-RELATED"/>
    <property type="match status" value="1"/>
</dbReference>
<dbReference type="EMBL" id="AMSI01000007">
    <property type="protein sequence ID" value="EKF42181.1"/>
    <property type="molecule type" value="Genomic_DNA"/>
</dbReference>
<dbReference type="GO" id="GO:0005886">
    <property type="term" value="C:plasma membrane"/>
    <property type="evidence" value="ECO:0007669"/>
    <property type="project" value="TreeGrafter"/>
</dbReference>